<dbReference type="SUPFAM" id="SSF47769">
    <property type="entry name" value="SAM/Pointed domain"/>
    <property type="match status" value="1"/>
</dbReference>
<sequence>MRAVVRLCPHHTYPTNNNNNINNSLKTGRETSEVPSPNYYYEATDLEHFTVYENNVRENGKTFECKHIYDSSATQFDIFANEVVPLIEKCFQAQDCAVLYFGSDFAGKRFSLEGLPEYPGFFYRTIELLFDTIAGEDPSNKCRLFYSSFTIEKETIFDNLPSDSSSQIKLRDDKKKGIIAEGGTLIELYDIQQALQVYYESTICKTTPASVETKKTITKSSAKTSSATERKTTNSDLEKKTQEVDALTRENRELSDKMKAIEDQLRKIQEKQEKQTIQINALSPTKPKDDDGLRVSKKMARPSSSKSILNTSASSELDRYREVMEGTLTKLKNQIKSLEIENSEVKKEMTKRENTYKKKISELVNDVKRDSYQKQIQELQTRLNEEEYEVHSLDDDSEFMNEPSELPPEKSDHERKLEREVILLKEALQFALSQKQSNPNASQQGSGSEPPLTPSQTQHRRTQSEFIQTSQSSPPDNIINPSPISTPIHSSSTIESIESDNNFVTPTTLINNQESSQKSTTHHERKFKSKHFSLFELNGKEDNSHIYTPSSLIFYTPSSRKKSLVVSNNNNPNNDIDNNLLLTPRATTTSTEMSLSPTPKMRTSSLFVKSPNTKEKSPHQQTLSLEEFPLPDFSSLRKFNHITFDQFEINQTNQQQTKLENDTAGVIEESELLIEDGKPSSVRNEFFQSPLPSVNELLTQNVEKKENTVNIGPYSIYTDTEYPLKSNSKTIEMVFGNITKNLPENESGITDKYFYDGINTITNEKVNVISQLVSAEFVETYRERSKKLLLIDNVTGIIRFLDVAEIQLNKNNIESIDFNTGNISSAGSIFYIFVEPCLLMYKIIQKTKIEEKKFSYPILLEWLSQLSDGLANIHEQLETVHGNIDVNSIFFSKLEESMKIGNMLLITPQILASADPMKSPSIDKPSERMFEATSNKPIYHSFTPLDLGGDRCCHYDPSCRPNMRELCQQLALLKKYRSISGSTTTSSTFNTSFYENDVNQYQKRLDDIRVNMELGSILSDLYECEDGASEKQSGNRLPTRNSNSYDILPLSSMDGPAVLPSLISIGRTIMRYVNKHYKIKDKKKKKLKLATMKTKLMKIAHIQETEVDNRRSSKKTLEEELKLRNHTRVFEHQEEVDLKILQAKIANQYSIISVIGSGSQGTVIKAFDSQNNRFVAIKRIRMKDNNDTMLASKEISAMFSLNDNDNICKIYNWFIYCENREDKKIITSENLSDSEDEHDFDEEDDEEDEYDFKDYANETWYIGIVMEYCSEGDLRKAMRYCRECNTYFKNSTVKKWLNELICATDYIHRRNLMHRDISTKNIFLHSNTELQPSSTLIGTPPSYFDACHVKIGDMGLSIKLEELNRNNSAWGTRRWMAPEQRLGKRYDSTVDIWSLGCIALEMVLQYSYSMVVKSSNSMDNMDHDMRHVDYYQEIKNNPNFLNDILRPLESYYDDNIIEFIKKCLVIEPWKRAKAQQLYGLLNQDIRSVENAEVHYDQSLEEFHPSPFSVEKKGLEQLHAATPTAANIPNKLIENASLSNLALLQNERDKVNALIEKVEESQSIRKISNPVFIELGADNKKYTKPEPKATHKLTSTMTIESRNVLTSHGLSTFFKEIEVEENHEKESQSLKDHNESSSSNNEMLPEEFSTQVKRGHEKSLHKLLQKSISDWTTNDVGIWLISIDFSKFVENFQSQNITGRALLLIREEDMKDVGVVKLGDKLLLWNMIQNLRQLHDRKQKK</sequence>
<dbReference type="GO" id="GO:0008017">
    <property type="term" value="F:microtubule binding"/>
    <property type="evidence" value="ECO:0007669"/>
    <property type="project" value="InterPro"/>
</dbReference>
<dbReference type="PROSITE" id="PS50067">
    <property type="entry name" value="KINESIN_MOTOR_2"/>
    <property type="match status" value="1"/>
</dbReference>
<dbReference type="GO" id="GO:0007018">
    <property type="term" value="P:microtubule-based movement"/>
    <property type="evidence" value="ECO:0007669"/>
    <property type="project" value="InterPro"/>
</dbReference>
<dbReference type="GO" id="GO:0003777">
    <property type="term" value="F:microtubule motor activity"/>
    <property type="evidence" value="ECO:0007669"/>
    <property type="project" value="InterPro"/>
</dbReference>
<dbReference type="GO" id="GO:0005737">
    <property type="term" value="C:cytoplasm"/>
    <property type="evidence" value="ECO:0007669"/>
    <property type="project" value="TreeGrafter"/>
</dbReference>
<name>D2W091_NAEGR</name>
<dbReference type="SMART" id="SM00129">
    <property type="entry name" value="KISc"/>
    <property type="match status" value="1"/>
</dbReference>
<feature type="region of interest" description="Disordered" evidence="2">
    <location>
        <begin position="588"/>
        <end position="621"/>
    </location>
</feature>
<dbReference type="STRING" id="5762.D2W091"/>
<gene>
    <name evidence="6" type="ORF">NAEGRDRAFT_81903</name>
</gene>
<dbReference type="InterPro" id="IPR008266">
    <property type="entry name" value="Tyr_kinase_AS"/>
</dbReference>
<feature type="region of interest" description="Disordered" evidence="2">
    <location>
        <begin position="383"/>
        <end position="415"/>
    </location>
</feature>
<evidence type="ECO:0000313" key="6">
    <source>
        <dbReference type="EMBL" id="EFC37533.1"/>
    </source>
</evidence>
<evidence type="ECO:0000259" key="5">
    <source>
        <dbReference type="PROSITE" id="PS50105"/>
    </source>
</evidence>
<feature type="compositionally biased region" description="Low complexity" evidence="2">
    <location>
        <begin position="472"/>
        <end position="494"/>
    </location>
</feature>
<dbReference type="InterPro" id="IPR000719">
    <property type="entry name" value="Prot_kinase_dom"/>
</dbReference>
<accession>D2W091</accession>
<feature type="region of interest" description="Disordered" evidence="2">
    <location>
        <begin position="272"/>
        <end position="314"/>
    </location>
</feature>
<reference evidence="6 7" key="1">
    <citation type="journal article" date="2010" name="Cell">
        <title>The genome of Naegleria gruberi illuminates early eukaryotic versatility.</title>
        <authorList>
            <person name="Fritz-Laylin L.K."/>
            <person name="Prochnik S.E."/>
            <person name="Ginger M.L."/>
            <person name="Dacks J.B."/>
            <person name="Carpenter M.L."/>
            <person name="Field M.C."/>
            <person name="Kuo A."/>
            <person name="Paredez A."/>
            <person name="Chapman J."/>
            <person name="Pham J."/>
            <person name="Shu S."/>
            <person name="Neupane R."/>
            <person name="Cipriano M."/>
            <person name="Mancuso J."/>
            <person name="Tu H."/>
            <person name="Salamov A."/>
            <person name="Lindquist E."/>
            <person name="Shapiro H."/>
            <person name="Lucas S."/>
            <person name="Grigoriev I.V."/>
            <person name="Cande W.Z."/>
            <person name="Fulton C."/>
            <person name="Rokhsar D.S."/>
            <person name="Dawson S.C."/>
        </authorList>
    </citation>
    <scope>NUCLEOTIDE SEQUENCE [LARGE SCALE GENOMIC DNA]</scope>
    <source>
        <strain evidence="6 7">NEG-M</strain>
    </source>
</reference>
<dbReference type="Gene3D" id="3.40.850.10">
    <property type="entry name" value="Kinesin motor domain"/>
    <property type="match status" value="1"/>
</dbReference>
<feature type="compositionally biased region" description="Basic and acidic residues" evidence="2">
    <location>
        <begin position="228"/>
        <end position="251"/>
    </location>
</feature>
<feature type="compositionally biased region" description="Basic and acidic residues" evidence="2">
    <location>
        <begin position="1621"/>
        <end position="1634"/>
    </location>
</feature>
<evidence type="ECO:0000313" key="7">
    <source>
        <dbReference type="Proteomes" id="UP000006671"/>
    </source>
</evidence>
<feature type="compositionally biased region" description="Polar residues" evidence="2">
    <location>
        <begin position="1635"/>
        <end position="1648"/>
    </location>
</feature>
<dbReference type="eggNOG" id="KOG0574">
    <property type="taxonomic scope" value="Eukaryota"/>
</dbReference>
<feature type="region of interest" description="Disordered" evidence="2">
    <location>
        <begin position="1621"/>
        <end position="1648"/>
    </location>
</feature>
<comment type="caution">
    <text evidence="1">Lacks conserved residue(s) required for the propagation of feature annotation.</text>
</comment>
<dbReference type="GO" id="GO:0004674">
    <property type="term" value="F:protein serine/threonine kinase activity"/>
    <property type="evidence" value="ECO:0007669"/>
    <property type="project" value="TreeGrafter"/>
</dbReference>
<feature type="domain" description="Protein kinase" evidence="3">
    <location>
        <begin position="1149"/>
        <end position="1481"/>
    </location>
</feature>
<dbReference type="Pfam" id="PF00225">
    <property type="entry name" value="Kinesin"/>
    <property type="match status" value="1"/>
</dbReference>
<dbReference type="VEuPathDB" id="AmoebaDB:NAEGRDRAFT_81903"/>
<dbReference type="InterPro" id="IPR036961">
    <property type="entry name" value="Kinesin_motor_dom_sf"/>
</dbReference>
<dbReference type="Gene3D" id="1.10.150.50">
    <property type="entry name" value="Transcription Factor, Ets-1"/>
    <property type="match status" value="1"/>
</dbReference>
<dbReference type="SMART" id="SM00454">
    <property type="entry name" value="SAM"/>
    <property type="match status" value="1"/>
</dbReference>
<dbReference type="EMBL" id="GG738917">
    <property type="protein sequence ID" value="EFC37533.1"/>
    <property type="molecule type" value="Genomic_DNA"/>
</dbReference>
<feature type="region of interest" description="Disordered" evidence="2">
    <location>
        <begin position="214"/>
        <end position="251"/>
    </location>
</feature>
<feature type="compositionally biased region" description="Polar residues" evidence="2">
    <location>
        <begin position="302"/>
        <end position="314"/>
    </location>
</feature>
<evidence type="ECO:0000259" key="3">
    <source>
        <dbReference type="PROSITE" id="PS50011"/>
    </source>
</evidence>
<dbReference type="InterPro" id="IPR011009">
    <property type="entry name" value="Kinase-like_dom_sf"/>
</dbReference>
<dbReference type="CDD" id="cd09487">
    <property type="entry name" value="SAM_superfamily"/>
    <property type="match status" value="1"/>
</dbReference>
<dbReference type="SUPFAM" id="SSF52540">
    <property type="entry name" value="P-loop containing nucleoside triphosphate hydrolases"/>
    <property type="match status" value="1"/>
</dbReference>
<dbReference type="InParanoid" id="D2W091"/>
<dbReference type="InterPro" id="IPR001752">
    <property type="entry name" value="Kinesin_motor_dom"/>
</dbReference>
<protein>
    <submittedName>
        <fullName evidence="6">Kinesin</fullName>
    </submittedName>
</protein>
<feature type="compositionally biased region" description="Polar residues" evidence="2">
    <location>
        <begin position="588"/>
        <end position="611"/>
    </location>
</feature>
<dbReference type="Proteomes" id="UP000006671">
    <property type="component" value="Unassembled WGS sequence"/>
</dbReference>
<dbReference type="Gene3D" id="3.30.200.20">
    <property type="entry name" value="Phosphorylase Kinase, domain 1"/>
    <property type="match status" value="1"/>
</dbReference>
<dbReference type="OMA" id="DYANETW"/>
<dbReference type="eggNOG" id="KOG0242">
    <property type="taxonomic scope" value="Eukaryota"/>
</dbReference>
<evidence type="ECO:0000259" key="4">
    <source>
        <dbReference type="PROSITE" id="PS50067"/>
    </source>
</evidence>
<dbReference type="Pfam" id="PF00069">
    <property type="entry name" value="Pkinase"/>
    <property type="match status" value="1"/>
</dbReference>
<feature type="compositionally biased region" description="Low complexity" evidence="2">
    <location>
        <begin position="218"/>
        <end position="227"/>
    </location>
</feature>
<keyword evidence="7" id="KW-1185">Reference proteome</keyword>
<dbReference type="KEGG" id="ngr:NAEGRDRAFT_81903"/>
<dbReference type="GeneID" id="8863168"/>
<evidence type="ECO:0000256" key="2">
    <source>
        <dbReference type="SAM" id="MobiDB-lite"/>
    </source>
</evidence>
<feature type="region of interest" description="Disordered" evidence="2">
    <location>
        <begin position="432"/>
        <end position="494"/>
    </location>
</feature>
<feature type="domain" description="Kinesin motor" evidence="4">
    <location>
        <begin position="1"/>
        <end position="197"/>
    </location>
</feature>
<feature type="domain" description="SAM" evidence="5">
    <location>
        <begin position="1670"/>
        <end position="1733"/>
    </location>
</feature>
<dbReference type="InterPro" id="IPR053235">
    <property type="entry name" value="Ser_Thr_kinase"/>
</dbReference>
<dbReference type="PANTHER" id="PTHR24361">
    <property type="entry name" value="MITOGEN-ACTIVATED KINASE KINASE KINASE"/>
    <property type="match status" value="1"/>
</dbReference>
<proteinExistence type="inferred from homology"/>
<dbReference type="PROSITE" id="PS00109">
    <property type="entry name" value="PROTEIN_KINASE_TYR"/>
    <property type="match status" value="1"/>
</dbReference>
<dbReference type="InterPro" id="IPR013761">
    <property type="entry name" value="SAM/pointed_sf"/>
</dbReference>
<dbReference type="RefSeq" id="XP_002670277.1">
    <property type="nucleotide sequence ID" value="XM_002670231.1"/>
</dbReference>
<dbReference type="Gene3D" id="1.10.510.10">
    <property type="entry name" value="Transferase(Phosphotransferase) domain 1"/>
    <property type="match status" value="1"/>
</dbReference>
<dbReference type="Pfam" id="PF07647">
    <property type="entry name" value="SAM_2"/>
    <property type="match status" value="1"/>
</dbReference>
<dbReference type="GO" id="GO:0005524">
    <property type="term" value="F:ATP binding"/>
    <property type="evidence" value="ECO:0007669"/>
    <property type="project" value="InterPro"/>
</dbReference>
<feature type="compositionally biased region" description="Basic and acidic residues" evidence="2">
    <location>
        <begin position="383"/>
        <end position="394"/>
    </location>
</feature>
<evidence type="ECO:0000256" key="1">
    <source>
        <dbReference type="PROSITE-ProRule" id="PRU00283"/>
    </source>
</evidence>
<dbReference type="PROSITE" id="PS50105">
    <property type="entry name" value="SAM_DOMAIN"/>
    <property type="match status" value="1"/>
</dbReference>
<comment type="similarity">
    <text evidence="1">Belongs to the TRAFAC class myosin-kinesin ATPase superfamily. Kinesin family.</text>
</comment>
<dbReference type="PROSITE" id="PS50011">
    <property type="entry name" value="PROTEIN_KINASE_DOM"/>
    <property type="match status" value="1"/>
</dbReference>
<dbReference type="InterPro" id="IPR001660">
    <property type="entry name" value="SAM"/>
</dbReference>
<dbReference type="InterPro" id="IPR027417">
    <property type="entry name" value="P-loop_NTPase"/>
</dbReference>
<dbReference type="OrthoDB" id="4062651at2759"/>
<organism evidence="7">
    <name type="scientific">Naegleria gruberi</name>
    <name type="common">Amoeba</name>
    <dbReference type="NCBI Taxonomy" id="5762"/>
    <lineage>
        <taxon>Eukaryota</taxon>
        <taxon>Discoba</taxon>
        <taxon>Heterolobosea</taxon>
        <taxon>Tetramitia</taxon>
        <taxon>Eutetramitia</taxon>
        <taxon>Vahlkampfiidae</taxon>
        <taxon>Naegleria</taxon>
    </lineage>
</organism>
<dbReference type="SUPFAM" id="SSF56112">
    <property type="entry name" value="Protein kinase-like (PK-like)"/>
    <property type="match status" value="2"/>
</dbReference>
<feature type="compositionally biased region" description="Polar residues" evidence="2">
    <location>
        <begin position="432"/>
        <end position="447"/>
    </location>
</feature>